<keyword evidence="8" id="KW-0051">Antiviral defense</keyword>
<keyword evidence="1" id="KW-0808">Transferase</keyword>
<evidence type="ECO:0000256" key="11">
    <source>
        <dbReference type="SAM" id="MobiDB-lite"/>
    </source>
</evidence>
<accession>A0A177MRC8</accession>
<keyword evidence="5" id="KW-0067">ATP-binding</keyword>
<dbReference type="AlphaFoldDB" id="A0A177MRC8"/>
<evidence type="ECO:0000313" key="15">
    <source>
        <dbReference type="Proteomes" id="UP000078090"/>
    </source>
</evidence>
<keyword evidence="4" id="KW-0547">Nucleotide-binding</keyword>
<name>A0A177MRC8_METMH</name>
<dbReference type="GO" id="GO:0016779">
    <property type="term" value="F:nucleotidyltransferase activity"/>
    <property type="evidence" value="ECO:0007669"/>
    <property type="project" value="UniProtKB-KW"/>
</dbReference>
<keyword evidence="2" id="KW-0548">Nucleotidyltransferase</keyword>
<dbReference type="GO" id="GO:0009117">
    <property type="term" value="P:nucleotide metabolic process"/>
    <property type="evidence" value="ECO:0007669"/>
    <property type="project" value="UniProtKB-KW"/>
</dbReference>
<dbReference type="InterPro" id="IPR048446">
    <property type="entry name" value="DncV_C"/>
</dbReference>
<dbReference type="Pfam" id="PF21654">
    <property type="entry name" value="DncV-like_NTFase"/>
    <property type="match status" value="1"/>
</dbReference>
<dbReference type="GO" id="GO:0046872">
    <property type="term" value="F:metal ion binding"/>
    <property type="evidence" value="ECO:0007669"/>
    <property type="project" value="UniProtKB-KW"/>
</dbReference>
<evidence type="ECO:0000313" key="14">
    <source>
        <dbReference type="EMBL" id="OAI08356.1"/>
    </source>
</evidence>
<feature type="domain" description="Cyclic GMP-AMP synthase DncV-like nucleotidyltransferase" evidence="12">
    <location>
        <begin position="50"/>
        <end position="130"/>
    </location>
</feature>
<comment type="catalytic activity">
    <reaction evidence="10">
        <text>GTP + ATP = 3',3'-cGAMP + 2 diphosphate</text>
        <dbReference type="Rhea" id="RHEA:35647"/>
        <dbReference type="ChEBI" id="CHEBI:30616"/>
        <dbReference type="ChEBI" id="CHEBI:33019"/>
        <dbReference type="ChEBI" id="CHEBI:37565"/>
        <dbReference type="ChEBI" id="CHEBI:71501"/>
    </reaction>
    <physiologicalReaction direction="left-to-right" evidence="10">
        <dbReference type="Rhea" id="RHEA:35648"/>
    </physiologicalReaction>
</comment>
<sequence length="326" mass="37304">MAHAQNQFENFHSEILLGYDESSVLRDRRETLLNDLKNNISKDAPKYDTFNQGSYALYTGITPIAGDPDMDIGVIFECAPEDYPDPLTLKKYVRDALTRHNRTVKIRRPCVTVTYFKDGEATHHIDLAVYSVNGNGQTQLARCRETDAKEDRVWEPSEARELTSKITDQFKDNDRKQFRRVVRALKRWRDNKIGHKNVPSIGLTVAAYHWFTPTYDSVDGKHIDLIAMRNLINQMLARWGFSRLTVKLPVAPDCDLFERMTDTQMKDFKERLETLRNALNEAESQPDTHEACKILQKQFGDDFPVPEKASTTKKTSSGVSVSGRSA</sequence>
<dbReference type="GO" id="GO:0005524">
    <property type="term" value="F:ATP binding"/>
    <property type="evidence" value="ECO:0007669"/>
    <property type="project" value="UniProtKB-KW"/>
</dbReference>
<dbReference type="RefSeq" id="WP_064007154.1">
    <property type="nucleotide sequence ID" value="NZ_LUUG01000045.1"/>
</dbReference>
<evidence type="ECO:0000256" key="7">
    <source>
        <dbReference type="ARBA" id="ARBA00023080"/>
    </source>
</evidence>
<protein>
    <recommendedName>
        <fullName evidence="9">Cyclic GMP-AMP synthase</fullName>
    </recommendedName>
</protein>
<dbReference type="Pfam" id="PF21713">
    <property type="entry name" value="DncV_C"/>
    <property type="match status" value="1"/>
</dbReference>
<comment type="caution">
    <text evidence="14">The sequence shown here is derived from an EMBL/GenBank/DDBJ whole genome shotgun (WGS) entry which is preliminary data.</text>
</comment>
<dbReference type="InterPro" id="IPR048445">
    <property type="entry name" value="DncV-like_NTFase"/>
</dbReference>
<proteinExistence type="predicted"/>
<dbReference type="InterPro" id="IPR006116">
    <property type="entry name" value="NT_2-5OAS_ClassI-CCAase"/>
</dbReference>
<evidence type="ECO:0000256" key="10">
    <source>
        <dbReference type="ARBA" id="ARBA00048304"/>
    </source>
</evidence>
<evidence type="ECO:0000259" key="12">
    <source>
        <dbReference type="Pfam" id="PF21654"/>
    </source>
</evidence>
<keyword evidence="3" id="KW-0479">Metal-binding</keyword>
<evidence type="ECO:0000256" key="6">
    <source>
        <dbReference type="ARBA" id="ARBA00022842"/>
    </source>
</evidence>
<dbReference type="CDD" id="cd05400">
    <property type="entry name" value="NT_2-5OAS_ClassI-CCAase"/>
    <property type="match status" value="1"/>
</dbReference>
<dbReference type="GO" id="GO:0051607">
    <property type="term" value="P:defense response to virus"/>
    <property type="evidence" value="ECO:0007669"/>
    <property type="project" value="UniProtKB-KW"/>
</dbReference>
<evidence type="ECO:0000256" key="5">
    <source>
        <dbReference type="ARBA" id="ARBA00022840"/>
    </source>
</evidence>
<gene>
    <name evidence="14" type="ORF">A1332_07670</name>
</gene>
<evidence type="ECO:0000259" key="13">
    <source>
        <dbReference type="Pfam" id="PF21713"/>
    </source>
</evidence>
<evidence type="ECO:0000256" key="3">
    <source>
        <dbReference type="ARBA" id="ARBA00022723"/>
    </source>
</evidence>
<evidence type="ECO:0000256" key="9">
    <source>
        <dbReference type="ARBA" id="ARBA00044145"/>
    </source>
</evidence>
<evidence type="ECO:0000256" key="4">
    <source>
        <dbReference type="ARBA" id="ARBA00022741"/>
    </source>
</evidence>
<feature type="compositionally biased region" description="Low complexity" evidence="11">
    <location>
        <begin position="312"/>
        <end position="326"/>
    </location>
</feature>
<dbReference type="EMBL" id="LUUG01000045">
    <property type="protein sequence ID" value="OAI08356.1"/>
    <property type="molecule type" value="Genomic_DNA"/>
</dbReference>
<dbReference type="OrthoDB" id="5569081at2"/>
<evidence type="ECO:0000256" key="1">
    <source>
        <dbReference type="ARBA" id="ARBA00022679"/>
    </source>
</evidence>
<evidence type="ECO:0000256" key="2">
    <source>
        <dbReference type="ARBA" id="ARBA00022695"/>
    </source>
</evidence>
<evidence type="ECO:0000256" key="8">
    <source>
        <dbReference type="ARBA" id="ARBA00023118"/>
    </source>
</evidence>
<keyword evidence="6" id="KW-0460">Magnesium</keyword>
<dbReference type="Proteomes" id="UP000078090">
    <property type="component" value="Unassembled WGS sequence"/>
</dbReference>
<organism evidence="14 15">
    <name type="scientific">Methylomonas methanica</name>
    <dbReference type="NCBI Taxonomy" id="421"/>
    <lineage>
        <taxon>Bacteria</taxon>
        <taxon>Pseudomonadati</taxon>
        <taxon>Pseudomonadota</taxon>
        <taxon>Gammaproteobacteria</taxon>
        <taxon>Methylococcales</taxon>
        <taxon>Methylococcaceae</taxon>
        <taxon>Methylomonas</taxon>
    </lineage>
</organism>
<feature type="region of interest" description="Disordered" evidence="11">
    <location>
        <begin position="302"/>
        <end position="326"/>
    </location>
</feature>
<keyword evidence="7" id="KW-0546">Nucleotide metabolism</keyword>
<reference evidence="14 15" key="1">
    <citation type="submission" date="2016-03" db="EMBL/GenBank/DDBJ databases">
        <authorList>
            <person name="Ploux O."/>
        </authorList>
    </citation>
    <scope>NUCLEOTIDE SEQUENCE [LARGE SCALE GENOMIC DNA]</scope>
    <source>
        <strain evidence="14 15">R-45363</strain>
    </source>
</reference>
<feature type="domain" description="Cyclic GMP-AMP synthase C-terminal" evidence="13">
    <location>
        <begin position="177"/>
        <end position="302"/>
    </location>
</feature>